<evidence type="ECO:0000313" key="2">
    <source>
        <dbReference type="Proteomes" id="UP000078576"/>
    </source>
</evidence>
<name>A0A194UVF5_CYTMA</name>
<keyword evidence="2" id="KW-1185">Reference proteome</keyword>
<protein>
    <submittedName>
        <fullName evidence="1">Uncharacterized protein</fullName>
    </submittedName>
</protein>
<reference evidence="2" key="1">
    <citation type="submission" date="2014-12" db="EMBL/GenBank/DDBJ databases">
        <title>Genome Sequence of Valsa Canker Pathogens Uncovers a Specific Adaption of Colonization on Woody Bark.</title>
        <authorList>
            <person name="Yin Z."/>
            <person name="Liu H."/>
            <person name="Gao X."/>
            <person name="Li Z."/>
            <person name="Song N."/>
            <person name="Ke X."/>
            <person name="Dai Q."/>
            <person name="Wu Y."/>
            <person name="Sun Y."/>
            <person name="Xu J.-R."/>
            <person name="Kang Z.K."/>
            <person name="Wang L."/>
            <person name="Huang L."/>
        </authorList>
    </citation>
    <scope>NUCLEOTIDE SEQUENCE [LARGE SCALE GENOMIC DNA]</scope>
    <source>
        <strain evidence="2">SXYL134</strain>
    </source>
</reference>
<dbReference type="AlphaFoldDB" id="A0A194UVF5"/>
<dbReference type="Proteomes" id="UP000078576">
    <property type="component" value="Unassembled WGS sequence"/>
</dbReference>
<gene>
    <name evidence="1" type="ORF">VP1G_03001</name>
</gene>
<accession>A0A194UVF5</accession>
<dbReference type="OrthoDB" id="5234033at2759"/>
<organism evidence="1 2">
    <name type="scientific">Cytospora mali</name>
    <name type="common">Apple Valsa canker fungus</name>
    <name type="synonym">Valsa mali</name>
    <dbReference type="NCBI Taxonomy" id="578113"/>
    <lineage>
        <taxon>Eukaryota</taxon>
        <taxon>Fungi</taxon>
        <taxon>Dikarya</taxon>
        <taxon>Ascomycota</taxon>
        <taxon>Pezizomycotina</taxon>
        <taxon>Sordariomycetes</taxon>
        <taxon>Sordariomycetidae</taxon>
        <taxon>Diaporthales</taxon>
        <taxon>Cytosporaceae</taxon>
        <taxon>Cytospora</taxon>
    </lineage>
</organism>
<evidence type="ECO:0000313" key="1">
    <source>
        <dbReference type="EMBL" id="KUI55675.1"/>
    </source>
</evidence>
<sequence length="155" mass="15678">MSLLGLPPHREPAGLRKSEGIFVSLRLSLSSNNCASGAEARTVNLPYQRGSAQALKYLSSIILVLATATNMIMAIPAPTPAAEATSTSVELDARATVAATVAAVPAFKPRQATVAMFSAACTVGTDTSATCTGAIETTNAWEGVLAATVAAATVA</sequence>
<proteinExistence type="predicted"/>
<dbReference type="EMBL" id="KN714682">
    <property type="protein sequence ID" value="KUI55675.1"/>
    <property type="molecule type" value="Genomic_DNA"/>
</dbReference>